<evidence type="ECO:0000313" key="3">
    <source>
        <dbReference type="Proteomes" id="UP001144612"/>
    </source>
</evidence>
<evidence type="ECO:0000313" key="2">
    <source>
        <dbReference type="EMBL" id="MCY6960269.1"/>
    </source>
</evidence>
<sequence>MNKLIDYLNENRMGHLATIKDGKPVMRPFQFQFEKEGKFYFVTGNTKEVYKQLKTSSVAGFIVTGKDMRWVRLNGEIEFVNNLKLKEAVLNNESLIRDIYKTADNPVFEMFYIHRGVVSFHEAEGELIEEIQI</sequence>
<dbReference type="PANTHER" id="PTHR34818">
    <property type="entry name" value="PROTEIN BLI-3"/>
    <property type="match status" value="1"/>
</dbReference>
<dbReference type="InterPro" id="IPR052917">
    <property type="entry name" value="Stress-Dev_Protein"/>
</dbReference>
<dbReference type="RefSeq" id="WP_268062701.1">
    <property type="nucleotide sequence ID" value="NZ_JAPQFJ010000023.1"/>
</dbReference>
<dbReference type="Gene3D" id="2.30.110.10">
    <property type="entry name" value="Electron Transport, Fmn-binding Protein, Chain A"/>
    <property type="match status" value="1"/>
</dbReference>
<feature type="domain" description="General stress protein FMN-binding split barrel" evidence="1">
    <location>
        <begin position="2"/>
        <end position="87"/>
    </location>
</feature>
<reference evidence="2" key="1">
    <citation type="submission" date="2022-12" db="EMBL/GenBank/DDBJ databases">
        <title>Clostridium sp. nov., isolated from industrial wastewater.</title>
        <authorList>
            <person name="Jiayan W."/>
        </authorList>
    </citation>
    <scope>NUCLEOTIDE SEQUENCE</scope>
    <source>
        <strain evidence="2">ZC22-4</strain>
    </source>
</reference>
<comment type="caution">
    <text evidence="2">The sequence shown here is derived from an EMBL/GenBank/DDBJ whole genome shotgun (WGS) entry which is preliminary data.</text>
</comment>
<dbReference type="EMBL" id="JAPQFJ010000023">
    <property type="protein sequence ID" value="MCY6960269.1"/>
    <property type="molecule type" value="Genomic_DNA"/>
</dbReference>
<dbReference type="PANTHER" id="PTHR34818:SF1">
    <property type="entry name" value="PROTEIN BLI-3"/>
    <property type="match status" value="1"/>
</dbReference>
<dbReference type="SUPFAM" id="SSF50475">
    <property type="entry name" value="FMN-binding split barrel"/>
    <property type="match status" value="1"/>
</dbReference>
<proteinExistence type="predicted"/>
<dbReference type="InterPro" id="IPR038725">
    <property type="entry name" value="YdaG_split_barrel_FMN-bd"/>
</dbReference>
<name>A0ABT4DD69_9CLOT</name>
<evidence type="ECO:0000259" key="1">
    <source>
        <dbReference type="Pfam" id="PF16242"/>
    </source>
</evidence>
<accession>A0ABT4DD69</accession>
<dbReference type="InterPro" id="IPR012349">
    <property type="entry name" value="Split_barrel_FMN-bd"/>
</dbReference>
<keyword evidence="3" id="KW-1185">Reference proteome</keyword>
<organism evidence="2 3">
    <name type="scientific">Clostridium brassicae</name>
    <dbReference type="NCBI Taxonomy" id="2999072"/>
    <lineage>
        <taxon>Bacteria</taxon>
        <taxon>Bacillati</taxon>
        <taxon>Bacillota</taxon>
        <taxon>Clostridia</taxon>
        <taxon>Eubacteriales</taxon>
        <taxon>Clostridiaceae</taxon>
        <taxon>Clostridium</taxon>
    </lineage>
</organism>
<protein>
    <submittedName>
        <fullName evidence="2">Pyridoxamine 5'-phosphate oxidase family protein</fullName>
    </submittedName>
</protein>
<dbReference type="Pfam" id="PF16242">
    <property type="entry name" value="Pyrid_ox_like"/>
    <property type="match status" value="1"/>
</dbReference>
<gene>
    <name evidence="2" type="ORF">OW729_16755</name>
</gene>
<dbReference type="Proteomes" id="UP001144612">
    <property type="component" value="Unassembled WGS sequence"/>
</dbReference>